<evidence type="ECO:0000256" key="5">
    <source>
        <dbReference type="ARBA" id="ARBA00022801"/>
    </source>
</evidence>
<dbReference type="PANTHER" id="PTHR33653">
    <property type="entry name" value="RIBONUCLEASE VAPC2"/>
    <property type="match status" value="1"/>
</dbReference>
<keyword evidence="2" id="KW-1277">Toxin-antitoxin system</keyword>
<evidence type="ECO:0000313" key="10">
    <source>
        <dbReference type="Proteomes" id="UP000182278"/>
    </source>
</evidence>
<dbReference type="GO" id="GO:0046872">
    <property type="term" value="F:metal ion binding"/>
    <property type="evidence" value="ECO:0007669"/>
    <property type="project" value="UniProtKB-KW"/>
</dbReference>
<evidence type="ECO:0000256" key="7">
    <source>
        <dbReference type="ARBA" id="ARBA00038093"/>
    </source>
</evidence>
<dbReference type="AlphaFoldDB" id="A0A1J4SHK9"/>
<evidence type="ECO:0000256" key="6">
    <source>
        <dbReference type="ARBA" id="ARBA00022842"/>
    </source>
</evidence>
<dbReference type="GO" id="GO:0016787">
    <property type="term" value="F:hydrolase activity"/>
    <property type="evidence" value="ECO:0007669"/>
    <property type="project" value="UniProtKB-KW"/>
</dbReference>
<dbReference type="EMBL" id="MNUO01000044">
    <property type="protein sequence ID" value="OIN97550.1"/>
    <property type="molecule type" value="Genomic_DNA"/>
</dbReference>
<keyword evidence="6" id="KW-0460">Magnesium</keyword>
<sequence length="137" mass="15513">MEKVKEAYTLDTYAIIAYLKKEGGGEQVRTLLEKAKKKDVVLFVHEINLGEVQYIVHRESGEKESDKLIAWLRECPITFVGLEDNILSRAAKIKAVYPISFADAFAAATTILKDSILLTGDPEFKPMEKIVKIKWLK</sequence>
<dbReference type="InterPro" id="IPR029060">
    <property type="entry name" value="PIN-like_dom_sf"/>
</dbReference>
<dbReference type="PANTHER" id="PTHR33653:SF1">
    <property type="entry name" value="RIBONUCLEASE VAPC2"/>
    <property type="match status" value="1"/>
</dbReference>
<evidence type="ECO:0000259" key="8">
    <source>
        <dbReference type="Pfam" id="PF01850"/>
    </source>
</evidence>
<keyword evidence="5" id="KW-0378">Hydrolase</keyword>
<evidence type="ECO:0000256" key="1">
    <source>
        <dbReference type="ARBA" id="ARBA00001946"/>
    </source>
</evidence>
<proteinExistence type="inferred from homology"/>
<comment type="similarity">
    <text evidence="7">Belongs to the PINc/VapC protein family.</text>
</comment>
<evidence type="ECO:0000313" key="9">
    <source>
        <dbReference type="EMBL" id="OIN97550.1"/>
    </source>
</evidence>
<reference evidence="9 10" key="1">
    <citation type="journal article" date="2016" name="Environ. Microbiol.">
        <title>Genomic resolution of a cold subsurface aquifer community provides metabolic insights for novel microbes adapted to high CO concentrations.</title>
        <authorList>
            <person name="Probst A.J."/>
            <person name="Castelle C.J."/>
            <person name="Singh A."/>
            <person name="Brown C.T."/>
            <person name="Anantharaman K."/>
            <person name="Sharon I."/>
            <person name="Hug L.A."/>
            <person name="Burstein D."/>
            <person name="Emerson J.B."/>
            <person name="Thomas B.C."/>
            <person name="Banfield J.F."/>
        </authorList>
    </citation>
    <scope>NUCLEOTIDE SEQUENCE [LARGE SCALE GENOMIC DNA]</scope>
    <source>
        <strain evidence="9">CG1_02_38_46</strain>
    </source>
</reference>
<comment type="cofactor">
    <cofactor evidence="1">
        <name>Mg(2+)</name>
        <dbReference type="ChEBI" id="CHEBI:18420"/>
    </cofactor>
</comment>
<name>A0A1J4SHK9_9BACT</name>
<dbReference type="Proteomes" id="UP000182278">
    <property type="component" value="Unassembled WGS sequence"/>
</dbReference>
<dbReference type="InterPro" id="IPR050556">
    <property type="entry name" value="Type_II_TA_system_RNase"/>
</dbReference>
<dbReference type="GO" id="GO:0004518">
    <property type="term" value="F:nuclease activity"/>
    <property type="evidence" value="ECO:0007669"/>
    <property type="project" value="UniProtKB-KW"/>
</dbReference>
<keyword evidence="3" id="KW-0540">Nuclease</keyword>
<dbReference type="SUPFAM" id="SSF88723">
    <property type="entry name" value="PIN domain-like"/>
    <property type="match status" value="1"/>
</dbReference>
<comment type="caution">
    <text evidence="9">The sequence shown here is derived from an EMBL/GenBank/DDBJ whole genome shotgun (WGS) entry which is preliminary data.</text>
</comment>
<accession>A0A1J4SHK9</accession>
<keyword evidence="4" id="KW-0479">Metal-binding</keyword>
<dbReference type="Pfam" id="PF01850">
    <property type="entry name" value="PIN"/>
    <property type="match status" value="1"/>
</dbReference>
<gene>
    <name evidence="9" type="ORF">AUJ66_02765</name>
</gene>
<dbReference type="Gene3D" id="3.40.50.1010">
    <property type="entry name" value="5'-nuclease"/>
    <property type="match status" value="1"/>
</dbReference>
<feature type="domain" description="PIN" evidence="8">
    <location>
        <begin position="9"/>
        <end position="126"/>
    </location>
</feature>
<dbReference type="InterPro" id="IPR002716">
    <property type="entry name" value="PIN_dom"/>
</dbReference>
<evidence type="ECO:0000256" key="2">
    <source>
        <dbReference type="ARBA" id="ARBA00022649"/>
    </source>
</evidence>
<organism evidence="9 10">
    <name type="scientific">Candidatus Desantisbacteria bacterium CG1_02_38_46</name>
    <dbReference type="NCBI Taxonomy" id="1817893"/>
    <lineage>
        <taxon>Bacteria</taxon>
        <taxon>Candidatus Desantisiibacteriota</taxon>
    </lineage>
</organism>
<protein>
    <recommendedName>
        <fullName evidence="8">PIN domain-containing protein</fullName>
    </recommendedName>
</protein>
<dbReference type="STRING" id="1817893.AUJ66_02765"/>
<evidence type="ECO:0000256" key="3">
    <source>
        <dbReference type="ARBA" id="ARBA00022722"/>
    </source>
</evidence>
<evidence type="ECO:0000256" key="4">
    <source>
        <dbReference type="ARBA" id="ARBA00022723"/>
    </source>
</evidence>